<comment type="similarity">
    <text evidence="2 6">Belongs to the iron/ascorbate-dependent oxidoreductase family.</text>
</comment>
<dbReference type="PROSITE" id="PS51471">
    <property type="entry name" value="FE2OG_OXY"/>
    <property type="match status" value="1"/>
</dbReference>
<comment type="caution">
    <text evidence="8">The sequence shown here is derived from an EMBL/GenBank/DDBJ whole genome shotgun (WGS) entry which is preliminary data.</text>
</comment>
<dbReference type="SUPFAM" id="SSF51197">
    <property type="entry name" value="Clavaminate synthase-like"/>
    <property type="match status" value="1"/>
</dbReference>
<keyword evidence="4 6" id="KW-0560">Oxidoreductase</keyword>
<evidence type="ECO:0000313" key="9">
    <source>
        <dbReference type="Proteomes" id="UP001154282"/>
    </source>
</evidence>
<dbReference type="FunFam" id="2.60.120.330:FF:000005">
    <property type="entry name" value="1-aminocyclopropane-1-carboxylate oxidase homolog 1"/>
    <property type="match status" value="1"/>
</dbReference>
<dbReference type="InterPro" id="IPR044861">
    <property type="entry name" value="IPNS-like_FE2OG_OXY"/>
</dbReference>
<reference evidence="8" key="1">
    <citation type="submission" date="2022-08" db="EMBL/GenBank/DDBJ databases">
        <authorList>
            <person name="Gutierrez-Valencia J."/>
        </authorList>
    </citation>
    <scope>NUCLEOTIDE SEQUENCE</scope>
</reference>
<accession>A0AAV0LLJ1</accession>
<organism evidence="8 9">
    <name type="scientific">Linum tenue</name>
    <dbReference type="NCBI Taxonomy" id="586396"/>
    <lineage>
        <taxon>Eukaryota</taxon>
        <taxon>Viridiplantae</taxon>
        <taxon>Streptophyta</taxon>
        <taxon>Embryophyta</taxon>
        <taxon>Tracheophyta</taxon>
        <taxon>Spermatophyta</taxon>
        <taxon>Magnoliopsida</taxon>
        <taxon>eudicotyledons</taxon>
        <taxon>Gunneridae</taxon>
        <taxon>Pentapetalae</taxon>
        <taxon>rosids</taxon>
        <taxon>fabids</taxon>
        <taxon>Malpighiales</taxon>
        <taxon>Linaceae</taxon>
        <taxon>Linum</taxon>
    </lineage>
</organism>
<dbReference type="InterPro" id="IPR027443">
    <property type="entry name" value="IPNS-like_sf"/>
</dbReference>
<dbReference type="PANTHER" id="PTHR10209:SF714">
    <property type="entry name" value="1-AMINOCYCLOPROPANE-1-CARBOXYLATE OXIDASE HOMOLOG 11-RELATED"/>
    <property type="match status" value="1"/>
</dbReference>
<dbReference type="PANTHER" id="PTHR10209">
    <property type="entry name" value="OXIDOREDUCTASE, 2OG-FE II OXYGENASE FAMILY PROTEIN"/>
    <property type="match status" value="1"/>
</dbReference>
<dbReference type="InterPro" id="IPR026992">
    <property type="entry name" value="DIOX_N"/>
</dbReference>
<dbReference type="Proteomes" id="UP001154282">
    <property type="component" value="Unassembled WGS sequence"/>
</dbReference>
<keyword evidence="3 6" id="KW-0479">Metal-binding</keyword>
<evidence type="ECO:0000256" key="5">
    <source>
        <dbReference type="ARBA" id="ARBA00023004"/>
    </source>
</evidence>
<dbReference type="InterPro" id="IPR005123">
    <property type="entry name" value="Oxoglu/Fe-dep_dioxygenase_dom"/>
</dbReference>
<keyword evidence="9" id="KW-1185">Reference proteome</keyword>
<dbReference type="Pfam" id="PF14226">
    <property type="entry name" value="DIOX_N"/>
    <property type="match status" value="1"/>
</dbReference>
<comment type="cofactor">
    <cofactor evidence="1">
        <name>Fe cation</name>
        <dbReference type="ChEBI" id="CHEBI:24875"/>
    </cofactor>
</comment>
<name>A0AAV0LLJ1_9ROSI</name>
<dbReference type="EMBL" id="CAMGYJ010000006">
    <property type="protein sequence ID" value="CAI0434369.1"/>
    <property type="molecule type" value="Genomic_DNA"/>
</dbReference>
<dbReference type="AlphaFoldDB" id="A0AAV0LLJ1"/>
<evidence type="ECO:0000259" key="7">
    <source>
        <dbReference type="PROSITE" id="PS51471"/>
    </source>
</evidence>
<evidence type="ECO:0000256" key="1">
    <source>
        <dbReference type="ARBA" id="ARBA00001962"/>
    </source>
</evidence>
<protein>
    <recommendedName>
        <fullName evidence="7">Fe2OG dioxygenase domain-containing protein</fullName>
    </recommendedName>
</protein>
<sequence length="389" mass="43149">MALAQTIISPPLLLTSDLLPIPSNPPAPAVTSQPDYDRAADVKAFEDTKAGVKGLVDAGLTTIPRFFIHPPENDAVVAGVGDPPVHHMPPVIDMGGGRWEEVVEQIREAAGTWGFFQVVNHGVEAELMEEMLASTRRFHELPREEKMAFYSRDVTRPVRYVSNGRLLDRAAPADWRDTLAFHVPDGGLDQQSVPPVCREVATEYLKQTLKLKNKLAELLSDAAGLNRDHLSTIKCMESQTMACHYYPPCPQPHLTIGSSKHTDPFCLTILLQDHNQGLQVRNHDRWVDMPKSAQGALVVNVGDFLQLITNDKFKSVEHRVVAQSSTTRSSVACFFGPGSENKYRLYGPAKELVLLGGDHVEPVYREVHLVEFLDYFKSNGSPLSHFKLS</sequence>
<feature type="domain" description="Fe2OG dioxygenase" evidence="7">
    <location>
        <begin position="237"/>
        <end position="337"/>
    </location>
</feature>
<proteinExistence type="inferred from homology"/>
<evidence type="ECO:0000256" key="2">
    <source>
        <dbReference type="ARBA" id="ARBA00008056"/>
    </source>
</evidence>
<dbReference type="Gene3D" id="2.60.120.330">
    <property type="entry name" value="B-lactam Antibiotic, Isopenicillin N Synthase, Chain"/>
    <property type="match status" value="1"/>
</dbReference>
<evidence type="ECO:0000256" key="4">
    <source>
        <dbReference type="ARBA" id="ARBA00023002"/>
    </source>
</evidence>
<dbReference type="GO" id="GO:0051213">
    <property type="term" value="F:dioxygenase activity"/>
    <property type="evidence" value="ECO:0007669"/>
    <property type="project" value="UniProtKB-ARBA"/>
</dbReference>
<gene>
    <name evidence="8" type="ORF">LITE_LOCUS24252</name>
</gene>
<evidence type="ECO:0000313" key="8">
    <source>
        <dbReference type="EMBL" id="CAI0434369.1"/>
    </source>
</evidence>
<keyword evidence="5 6" id="KW-0408">Iron</keyword>
<dbReference type="GO" id="GO:0046872">
    <property type="term" value="F:metal ion binding"/>
    <property type="evidence" value="ECO:0007669"/>
    <property type="project" value="UniProtKB-KW"/>
</dbReference>
<dbReference type="Pfam" id="PF03171">
    <property type="entry name" value="2OG-FeII_Oxy"/>
    <property type="match status" value="1"/>
</dbReference>
<evidence type="ECO:0000256" key="6">
    <source>
        <dbReference type="RuleBase" id="RU003682"/>
    </source>
</evidence>
<evidence type="ECO:0000256" key="3">
    <source>
        <dbReference type="ARBA" id="ARBA00022723"/>
    </source>
</evidence>